<dbReference type="GO" id="GO:0005886">
    <property type="term" value="C:plasma membrane"/>
    <property type="evidence" value="ECO:0007669"/>
    <property type="project" value="UniProtKB-SubCell"/>
</dbReference>
<protein>
    <submittedName>
        <fullName evidence="9">MFS transporter</fullName>
    </submittedName>
</protein>
<feature type="transmembrane region" description="Helical" evidence="7">
    <location>
        <begin position="372"/>
        <end position="395"/>
    </location>
</feature>
<feature type="transmembrane region" description="Helical" evidence="7">
    <location>
        <begin position="272"/>
        <end position="290"/>
    </location>
</feature>
<evidence type="ECO:0000313" key="10">
    <source>
        <dbReference type="Proteomes" id="UP001142078"/>
    </source>
</evidence>
<organism evidence="9 10">
    <name type="scientific">Anaerosalibacter massiliensis</name>
    <dbReference type="NCBI Taxonomy" id="1347392"/>
    <lineage>
        <taxon>Bacteria</taxon>
        <taxon>Bacillati</taxon>
        <taxon>Bacillota</taxon>
        <taxon>Tissierellia</taxon>
        <taxon>Tissierellales</taxon>
        <taxon>Sporanaerobacteraceae</taxon>
        <taxon>Anaerosalibacter</taxon>
    </lineage>
</organism>
<evidence type="ECO:0000256" key="2">
    <source>
        <dbReference type="ARBA" id="ARBA00022448"/>
    </source>
</evidence>
<evidence type="ECO:0000256" key="1">
    <source>
        <dbReference type="ARBA" id="ARBA00004651"/>
    </source>
</evidence>
<feature type="transmembrane region" description="Helical" evidence="7">
    <location>
        <begin position="401"/>
        <end position="421"/>
    </location>
</feature>
<accession>A0A9X2MHA6</accession>
<feature type="transmembrane region" description="Helical" evidence="7">
    <location>
        <begin position="235"/>
        <end position="257"/>
    </location>
</feature>
<keyword evidence="10" id="KW-1185">Reference proteome</keyword>
<evidence type="ECO:0000256" key="6">
    <source>
        <dbReference type="ARBA" id="ARBA00023136"/>
    </source>
</evidence>
<feature type="transmembrane region" description="Helical" evidence="7">
    <location>
        <begin position="55"/>
        <end position="79"/>
    </location>
</feature>
<sequence length="429" mass="47628">MEKFLESRKLDIFKNKDFMLLLCGQLASNIANAVHSAAVAWFIMSAVGESSSGKYIAILGACNIIPSILFGPIAGVFVDRFDRKKIIYGTDFVRGFLFLILALLTYFKFYPMFSLFVLTTMGALLGSLFNPAIDASIPNVVNDKDLTQANSLNGISRQLTWVIGAAISGFLYYHIGIVGIFVFDGICFVLSAISEMFINLPKKDIESKVNLKKFSKVFWNDLKSGIFYIVKQKSIMILLGFSLFLNFIFSPLFTIILPKVVKFTLKMSAKEYGIIEAVFPIGSIIGMVIISIMSDNKKWFKIIIFSLITQSALIILYGIPILPSVHEKLTNNTIFIMFCTIGLILTIFNALVNVPIYTAFQKLVPDEYRGRFFSVLNMASQGIVPVGLAVMGIISDKFAPSIIFIVSGIACTLVSASMLFVPELRSIEY</sequence>
<dbReference type="CDD" id="cd06173">
    <property type="entry name" value="MFS_MefA_like"/>
    <property type="match status" value="1"/>
</dbReference>
<dbReference type="PANTHER" id="PTHR43266:SF9">
    <property type="entry name" value="PERMEASE, MAJOR FACILITATOR SUPERFAMILY-RELATED"/>
    <property type="match status" value="1"/>
</dbReference>
<feature type="transmembrane region" description="Helical" evidence="7">
    <location>
        <begin position="20"/>
        <end position="43"/>
    </location>
</feature>
<feature type="transmembrane region" description="Helical" evidence="7">
    <location>
        <begin position="334"/>
        <end position="360"/>
    </location>
</feature>
<feature type="transmembrane region" description="Helical" evidence="7">
    <location>
        <begin position="302"/>
        <end position="322"/>
    </location>
</feature>
<feature type="domain" description="Major facilitator superfamily (MFS) profile" evidence="8">
    <location>
        <begin position="235"/>
        <end position="429"/>
    </location>
</feature>
<evidence type="ECO:0000259" key="8">
    <source>
        <dbReference type="PROSITE" id="PS50850"/>
    </source>
</evidence>
<evidence type="ECO:0000313" key="9">
    <source>
        <dbReference type="EMBL" id="MCR2044028.1"/>
    </source>
</evidence>
<feature type="transmembrane region" description="Helical" evidence="7">
    <location>
        <begin position="179"/>
        <end position="198"/>
    </location>
</feature>
<comment type="caution">
    <text evidence="9">The sequence shown here is derived from an EMBL/GenBank/DDBJ whole genome shotgun (WGS) entry which is preliminary data.</text>
</comment>
<dbReference type="RefSeq" id="WP_257490378.1">
    <property type="nucleotide sequence ID" value="NZ_JANJZL010000004.1"/>
</dbReference>
<dbReference type="PANTHER" id="PTHR43266">
    <property type="entry name" value="MACROLIDE-EFFLUX PROTEIN"/>
    <property type="match status" value="1"/>
</dbReference>
<keyword evidence="5 7" id="KW-1133">Transmembrane helix</keyword>
<proteinExistence type="predicted"/>
<gene>
    <name evidence="9" type="ORF">NSA23_07820</name>
</gene>
<dbReference type="InterPro" id="IPR036259">
    <property type="entry name" value="MFS_trans_sf"/>
</dbReference>
<keyword evidence="6 7" id="KW-0472">Membrane</keyword>
<evidence type="ECO:0000256" key="3">
    <source>
        <dbReference type="ARBA" id="ARBA00022475"/>
    </source>
</evidence>
<keyword evidence="2" id="KW-0813">Transport</keyword>
<feature type="transmembrane region" description="Helical" evidence="7">
    <location>
        <begin position="86"/>
        <end position="107"/>
    </location>
</feature>
<keyword evidence="3" id="KW-1003">Cell membrane</keyword>
<comment type="subcellular location">
    <subcellularLocation>
        <location evidence="1">Cell membrane</location>
        <topology evidence="1">Multi-pass membrane protein</topology>
    </subcellularLocation>
</comment>
<keyword evidence="4 7" id="KW-0812">Transmembrane</keyword>
<dbReference type="Proteomes" id="UP001142078">
    <property type="component" value="Unassembled WGS sequence"/>
</dbReference>
<dbReference type="InterPro" id="IPR020846">
    <property type="entry name" value="MFS_dom"/>
</dbReference>
<dbReference type="Gene3D" id="1.20.1250.20">
    <property type="entry name" value="MFS general substrate transporter like domains"/>
    <property type="match status" value="1"/>
</dbReference>
<dbReference type="PROSITE" id="PS50850">
    <property type="entry name" value="MFS"/>
    <property type="match status" value="1"/>
</dbReference>
<dbReference type="SUPFAM" id="SSF103473">
    <property type="entry name" value="MFS general substrate transporter"/>
    <property type="match status" value="1"/>
</dbReference>
<evidence type="ECO:0000256" key="7">
    <source>
        <dbReference type="SAM" id="Phobius"/>
    </source>
</evidence>
<dbReference type="EMBL" id="JANJZL010000004">
    <property type="protein sequence ID" value="MCR2044028.1"/>
    <property type="molecule type" value="Genomic_DNA"/>
</dbReference>
<dbReference type="Pfam" id="PF05977">
    <property type="entry name" value="MFS_3"/>
    <property type="match status" value="1"/>
</dbReference>
<name>A0A9X2MHA6_9FIRM</name>
<dbReference type="InterPro" id="IPR010290">
    <property type="entry name" value="TM_effector"/>
</dbReference>
<dbReference type="AlphaFoldDB" id="A0A9X2MHA6"/>
<reference evidence="9" key="1">
    <citation type="submission" date="2022-07" db="EMBL/GenBank/DDBJ databases">
        <title>Enhanced cultured diversity of the mouse gut microbiota enables custom-made synthetic communities.</title>
        <authorList>
            <person name="Afrizal A."/>
        </authorList>
    </citation>
    <scope>NUCLEOTIDE SEQUENCE</scope>
    <source>
        <strain evidence="9">DSM 29482</strain>
    </source>
</reference>
<evidence type="ECO:0000256" key="5">
    <source>
        <dbReference type="ARBA" id="ARBA00022989"/>
    </source>
</evidence>
<evidence type="ECO:0000256" key="4">
    <source>
        <dbReference type="ARBA" id="ARBA00022692"/>
    </source>
</evidence>
<dbReference type="GO" id="GO:0022857">
    <property type="term" value="F:transmembrane transporter activity"/>
    <property type="evidence" value="ECO:0007669"/>
    <property type="project" value="InterPro"/>
</dbReference>